<keyword evidence="2" id="KW-0378">Hydrolase</keyword>
<organism evidence="2 3">
    <name type="scientific">Mannheimia granulomatis</name>
    <dbReference type="NCBI Taxonomy" id="85402"/>
    <lineage>
        <taxon>Bacteria</taxon>
        <taxon>Pseudomonadati</taxon>
        <taxon>Pseudomonadota</taxon>
        <taxon>Gammaproteobacteria</taxon>
        <taxon>Pasteurellales</taxon>
        <taxon>Pasteurellaceae</taxon>
        <taxon>Mannheimia</taxon>
    </lineage>
</organism>
<gene>
    <name evidence="2" type="ORF">A4G16_00460</name>
</gene>
<keyword evidence="2" id="KW-0255">Endonuclease</keyword>
<dbReference type="EMBL" id="CP015030">
    <property type="protein sequence ID" value="QIM65957.1"/>
    <property type="molecule type" value="Genomic_DNA"/>
</dbReference>
<dbReference type="AlphaFoldDB" id="A0A6G8JFP9"/>
<feature type="domain" description="Bacterial EndoU nuclease" evidence="1">
    <location>
        <begin position="13"/>
        <end position="112"/>
    </location>
</feature>
<proteinExistence type="predicted"/>
<name>A0A6G8JFP9_9PAST</name>
<evidence type="ECO:0000259" key="1">
    <source>
        <dbReference type="Pfam" id="PF14436"/>
    </source>
</evidence>
<dbReference type="Proteomes" id="UP000501366">
    <property type="component" value="Chromosome"/>
</dbReference>
<reference evidence="2 3" key="1">
    <citation type="submission" date="2016-03" db="EMBL/GenBank/DDBJ databases">
        <authorList>
            <person name="Bojesen A.M."/>
            <person name="Planet P."/>
            <person name="Hansen M.J."/>
        </authorList>
    </citation>
    <scope>NUCLEOTIDE SEQUENCE [LARGE SCALE GENOMIC DNA]</scope>
    <source>
        <strain evidence="2 3">B 234/94</strain>
    </source>
</reference>
<dbReference type="KEGG" id="mgra:A4G16_00460"/>
<dbReference type="GO" id="GO:0004519">
    <property type="term" value="F:endonuclease activity"/>
    <property type="evidence" value="ECO:0007669"/>
    <property type="project" value="UniProtKB-KW"/>
</dbReference>
<evidence type="ECO:0000313" key="3">
    <source>
        <dbReference type="Proteomes" id="UP000501366"/>
    </source>
</evidence>
<keyword evidence="2" id="KW-0540">Nuclease</keyword>
<accession>A0A6G8JFP9</accession>
<sequence>MTVAVGGHTTLGNIRVDEVLHKFKNGVYIAKISLFDAESNQYIAKSNNNGEAMMFPETWTADRVKVEINSAYYNQIEIVNRARKAEGMWMGISQSGVKIEGYTYPKVTAFPSLVQD</sequence>
<protein>
    <submittedName>
        <fullName evidence="2">Endonuclease</fullName>
    </submittedName>
</protein>
<dbReference type="InterPro" id="IPR029501">
    <property type="entry name" value="EndoU_bac"/>
</dbReference>
<evidence type="ECO:0000313" key="2">
    <source>
        <dbReference type="EMBL" id="QIM65957.1"/>
    </source>
</evidence>
<dbReference type="Pfam" id="PF14436">
    <property type="entry name" value="EndoU_bacteria"/>
    <property type="match status" value="1"/>
</dbReference>
<dbReference type="RefSeq" id="WP_165888226.1">
    <property type="nucleotide sequence ID" value="NZ_CP015030.1"/>
</dbReference>